<evidence type="ECO:0000313" key="3">
    <source>
        <dbReference type="Proteomes" id="UP000009328"/>
    </source>
</evidence>
<dbReference type="AlphaFoldDB" id="K0KPK1"/>
<dbReference type="HOGENOM" id="CLU_1696877_0_0_1"/>
<evidence type="ECO:0000313" key="2">
    <source>
        <dbReference type="EMBL" id="CCH44916.1"/>
    </source>
</evidence>
<proteinExistence type="predicted"/>
<feature type="signal peptide" evidence="1">
    <location>
        <begin position="1"/>
        <end position="19"/>
    </location>
</feature>
<keyword evidence="3" id="KW-1185">Reference proteome</keyword>
<name>K0KPK1_WICCF</name>
<dbReference type="EMBL" id="CAIF01000164">
    <property type="protein sequence ID" value="CCH44916.1"/>
    <property type="molecule type" value="Genomic_DNA"/>
</dbReference>
<reference evidence="2 3" key="1">
    <citation type="journal article" date="2012" name="Eukaryot. Cell">
        <title>Draft genome sequence of Wickerhamomyces ciferrii NRRL Y-1031 F-60-10.</title>
        <authorList>
            <person name="Schneider J."/>
            <person name="Andrea H."/>
            <person name="Blom J."/>
            <person name="Jaenicke S."/>
            <person name="Ruckert C."/>
            <person name="Schorsch C."/>
            <person name="Szczepanowski R."/>
            <person name="Farwick M."/>
            <person name="Goesmann A."/>
            <person name="Puhler A."/>
            <person name="Schaffer S."/>
            <person name="Tauch A."/>
            <person name="Kohler T."/>
            <person name="Brinkrolf K."/>
        </authorList>
    </citation>
    <scope>NUCLEOTIDE SEQUENCE [LARGE SCALE GENOMIC DNA]</scope>
    <source>
        <strain evidence="3">ATCC 14091 / BCRC 22168 / CBS 111 / JCM 3599 / NBRC 0793 / NRRL Y-1031 F-60-10</strain>
    </source>
</reference>
<keyword evidence="1" id="KW-0732">Signal</keyword>
<gene>
    <name evidence="2" type="ORF">BN7_4485</name>
</gene>
<accession>K0KPK1</accession>
<feature type="chain" id="PRO_5003836394" evidence="1">
    <location>
        <begin position="20"/>
        <end position="173"/>
    </location>
</feature>
<dbReference type="Proteomes" id="UP000009328">
    <property type="component" value="Unassembled WGS sequence"/>
</dbReference>
<organism evidence="2 3">
    <name type="scientific">Wickerhamomyces ciferrii (strain ATCC 14091 / BCRC 22168 / CBS 111 / JCM 3599 / NBRC 0793 / NRRL Y-1031 F-60-10)</name>
    <name type="common">Yeast</name>
    <name type="synonym">Pichia ciferrii</name>
    <dbReference type="NCBI Taxonomy" id="1206466"/>
    <lineage>
        <taxon>Eukaryota</taxon>
        <taxon>Fungi</taxon>
        <taxon>Dikarya</taxon>
        <taxon>Ascomycota</taxon>
        <taxon>Saccharomycotina</taxon>
        <taxon>Saccharomycetes</taxon>
        <taxon>Phaffomycetales</taxon>
        <taxon>Wickerhamomycetaceae</taxon>
        <taxon>Wickerhamomyces</taxon>
    </lineage>
</organism>
<dbReference type="eggNOG" id="ENOG502ST6Z">
    <property type="taxonomic scope" value="Eukaryota"/>
</dbReference>
<dbReference type="InParanoid" id="K0KPK1"/>
<evidence type="ECO:0000256" key="1">
    <source>
        <dbReference type="SAM" id="SignalP"/>
    </source>
</evidence>
<protein>
    <submittedName>
        <fullName evidence="2">Secreted protein</fullName>
    </submittedName>
</protein>
<sequence length="173" mass="19491">MLFLHVILLSGALLRQVYGVDLVSSTESINEFDAHVNSNPKNICEGEELDALATCATKYLAKLDECKPDDQACECCAVQSMNRDCYGLCPNTESGNFLAGLYDNCETYTMAKGVDPCNLPFKKYDSRIAKFLRPNANILVQDQELDILQSKLKRINQIIQCRFVNHYSQFFSI</sequence>
<comment type="caution">
    <text evidence="2">The sequence shown here is derived from an EMBL/GenBank/DDBJ whole genome shotgun (WGS) entry which is preliminary data.</text>
</comment>